<evidence type="ECO:0000256" key="5">
    <source>
        <dbReference type="ARBA" id="ARBA00012213"/>
    </source>
</evidence>
<comment type="cofactor">
    <cofactor evidence="2">
        <name>a divalent metal cation</name>
        <dbReference type="ChEBI" id="CHEBI:60240"/>
    </cofactor>
</comment>
<dbReference type="GO" id="GO:0047443">
    <property type="term" value="F:4-hydroxy-4-methyl-2-oxoglutarate aldolase activity"/>
    <property type="evidence" value="ECO:0007669"/>
    <property type="project" value="UniProtKB-EC"/>
</dbReference>
<dbReference type="AlphaFoldDB" id="A0A4R5KWH5"/>
<evidence type="ECO:0000256" key="3">
    <source>
        <dbReference type="ARBA" id="ARBA00008621"/>
    </source>
</evidence>
<evidence type="ECO:0000256" key="1">
    <source>
        <dbReference type="ARBA" id="ARBA00001342"/>
    </source>
</evidence>
<dbReference type="CDD" id="cd16841">
    <property type="entry name" value="RraA_family"/>
    <property type="match status" value="1"/>
</dbReference>
<dbReference type="Proteomes" id="UP000295636">
    <property type="component" value="Unassembled WGS sequence"/>
</dbReference>
<keyword evidence="12" id="KW-0460">Magnesium</keyword>
<gene>
    <name evidence="14" type="ORF">E1757_08250</name>
</gene>
<evidence type="ECO:0000256" key="12">
    <source>
        <dbReference type="PIRSR" id="PIRSR605493-1"/>
    </source>
</evidence>
<dbReference type="Gene3D" id="3.50.30.40">
    <property type="entry name" value="Ribonuclease E inhibitor RraA/RraA-like"/>
    <property type="match status" value="1"/>
</dbReference>
<sequence>MSQDEKQELLELYKDLRVADVRDGMDWNMMHHYGTIHHEIRPLFRTRAVGIAQTSRYVPYQHEIPKLTPDEYTDWVKWYYANITSNPGMKASEPGDFIVVDQSGVDVGILGSNNSLAYYAQGAVGFITNGGVRDTDELIMQKVPVWSKFISQKMNQGRIQFEANDVPVNIGGVVIQPGDVIVADGDGVIAVPRKIAKEVAQYAHQELKADKAGRRRIYESMGRELDASVI</sequence>
<comment type="cofactor">
    <cofactor evidence="12">
        <name>Mg(2+)</name>
        <dbReference type="ChEBI" id="CHEBI:18420"/>
    </cofactor>
</comment>
<dbReference type="InterPro" id="IPR036704">
    <property type="entry name" value="RraA/RraA-like_sf"/>
</dbReference>
<name>A0A4R5KWH5_9BACL</name>
<dbReference type="PROSITE" id="PS50889">
    <property type="entry name" value="S4"/>
    <property type="match status" value="1"/>
</dbReference>
<keyword evidence="13" id="KW-0694">RNA-binding</keyword>
<evidence type="ECO:0000256" key="7">
    <source>
        <dbReference type="ARBA" id="ARBA00016549"/>
    </source>
</evidence>
<feature type="binding site" evidence="12">
    <location>
        <position position="133"/>
    </location>
    <ligand>
        <name>substrate</name>
    </ligand>
</feature>
<proteinExistence type="inferred from homology"/>
<comment type="catalytic activity">
    <reaction evidence="1">
        <text>4-hydroxy-4-methyl-2-oxoglutarate = 2 pyruvate</text>
        <dbReference type="Rhea" id="RHEA:22748"/>
        <dbReference type="ChEBI" id="CHEBI:15361"/>
        <dbReference type="ChEBI" id="CHEBI:58276"/>
        <dbReference type="EC" id="4.1.3.17"/>
    </reaction>
</comment>
<dbReference type="PANTHER" id="PTHR33254:SF16">
    <property type="entry name" value="BLR3842 PROTEIN"/>
    <property type="match status" value="1"/>
</dbReference>
<evidence type="ECO:0000313" key="15">
    <source>
        <dbReference type="Proteomes" id="UP000295636"/>
    </source>
</evidence>
<organism evidence="14 15">
    <name type="scientific">Paenibacillus piri</name>
    <dbReference type="NCBI Taxonomy" id="2547395"/>
    <lineage>
        <taxon>Bacteria</taxon>
        <taxon>Bacillati</taxon>
        <taxon>Bacillota</taxon>
        <taxon>Bacilli</taxon>
        <taxon>Bacillales</taxon>
        <taxon>Paenibacillaceae</taxon>
        <taxon>Paenibacillus</taxon>
    </lineage>
</organism>
<dbReference type="GO" id="GO:0003723">
    <property type="term" value="F:RNA binding"/>
    <property type="evidence" value="ECO:0007669"/>
    <property type="project" value="UniProtKB-KW"/>
</dbReference>
<dbReference type="GO" id="GO:0046872">
    <property type="term" value="F:metal ion binding"/>
    <property type="evidence" value="ECO:0007669"/>
    <property type="project" value="UniProtKB-KW"/>
</dbReference>
<evidence type="ECO:0000313" key="14">
    <source>
        <dbReference type="EMBL" id="TDF99882.1"/>
    </source>
</evidence>
<evidence type="ECO:0000256" key="4">
    <source>
        <dbReference type="ARBA" id="ARBA00011233"/>
    </source>
</evidence>
<feature type="binding site" evidence="12">
    <location>
        <position position="134"/>
    </location>
    <ligand>
        <name>Mg(2+)</name>
        <dbReference type="ChEBI" id="CHEBI:18420"/>
    </ligand>
</feature>
<protein>
    <recommendedName>
        <fullName evidence="7">Putative 4-hydroxy-4-methyl-2-oxoglutarate aldolase</fullName>
        <ecNumber evidence="6">4.1.1.112</ecNumber>
        <ecNumber evidence="5">4.1.3.17</ecNumber>
    </recommendedName>
    <alternativeName>
        <fullName evidence="10">Oxaloacetate decarboxylase</fullName>
    </alternativeName>
    <alternativeName>
        <fullName evidence="9">RraA-like protein</fullName>
    </alternativeName>
</protein>
<reference evidence="14 15" key="1">
    <citation type="submission" date="2019-03" db="EMBL/GenBank/DDBJ databases">
        <title>This is whole genome sequence of Paenibacillus sp MS74 strain.</title>
        <authorList>
            <person name="Trinh H.N."/>
        </authorList>
    </citation>
    <scope>NUCLEOTIDE SEQUENCE [LARGE SCALE GENOMIC DNA]</scope>
    <source>
        <strain evidence="14 15">MS74</strain>
    </source>
</reference>
<dbReference type="RefSeq" id="WP_133226698.1">
    <property type="nucleotide sequence ID" value="NZ_SMRT01000002.1"/>
</dbReference>
<dbReference type="Pfam" id="PF03737">
    <property type="entry name" value="RraA-like"/>
    <property type="match status" value="1"/>
</dbReference>
<evidence type="ECO:0000256" key="2">
    <source>
        <dbReference type="ARBA" id="ARBA00001968"/>
    </source>
</evidence>
<keyword evidence="15" id="KW-1185">Reference proteome</keyword>
<dbReference type="EC" id="4.1.3.17" evidence="5"/>
<dbReference type="OrthoDB" id="9784786at2"/>
<evidence type="ECO:0000256" key="8">
    <source>
        <dbReference type="ARBA" id="ARBA00025046"/>
    </source>
</evidence>
<dbReference type="SUPFAM" id="SSF89562">
    <property type="entry name" value="RraA-like"/>
    <property type="match status" value="1"/>
</dbReference>
<keyword evidence="12" id="KW-0479">Metal-binding</keyword>
<comment type="subunit">
    <text evidence="4">Homotrimer.</text>
</comment>
<evidence type="ECO:0000256" key="9">
    <source>
        <dbReference type="ARBA" id="ARBA00030169"/>
    </source>
</evidence>
<comment type="caution">
    <text evidence="14">The sequence shown here is derived from an EMBL/GenBank/DDBJ whole genome shotgun (WGS) entry which is preliminary data.</text>
</comment>
<comment type="similarity">
    <text evidence="3">Belongs to the class II aldolase/RraA-like family.</text>
</comment>
<dbReference type="PANTHER" id="PTHR33254">
    <property type="entry name" value="4-HYDROXY-4-METHYL-2-OXOGLUTARATE ALDOLASE 3-RELATED"/>
    <property type="match status" value="1"/>
</dbReference>
<dbReference type="EC" id="4.1.1.112" evidence="6"/>
<dbReference type="InterPro" id="IPR005493">
    <property type="entry name" value="RraA/RraA-like"/>
</dbReference>
<evidence type="ECO:0000256" key="11">
    <source>
        <dbReference type="ARBA" id="ARBA00047973"/>
    </source>
</evidence>
<evidence type="ECO:0000256" key="6">
    <source>
        <dbReference type="ARBA" id="ARBA00012947"/>
    </source>
</evidence>
<dbReference type="GO" id="GO:0008948">
    <property type="term" value="F:oxaloacetate decarboxylase activity"/>
    <property type="evidence" value="ECO:0007669"/>
    <property type="project" value="UniProtKB-EC"/>
</dbReference>
<comment type="catalytic activity">
    <reaction evidence="11">
        <text>oxaloacetate + H(+) = pyruvate + CO2</text>
        <dbReference type="Rhea" id="RHEA:15641"/>
        <dbReference type="ChEBI" id="CHEBI:15361"/>
        <dbReference type="ChEBI" id="CHEBI:15378"/>
        <dbReference type="ChEBI" id="CHEBI:16452"/>
        <dbReference type="ChEBI" id="CHEBI:16526"/>
        <dbReference type="EC" id="4.1.1.112"/>
    </reaction>
</comment>
<evidence type="ECO:0000256" key="13">
    <source>
        <dbReference type="PROSITE-ProRule" id="PRU00182"/>
    </source>
</evidence>
<evidence type="ECO:0000256" key="10">
    <source>
        <dbReference type="ARBA" id="ARBA00032305"/>
    </source>
</evidence>
<comment type="function">
    <text evidence="8">Catalyzes the aldol cleavage of 4-hydroxy-4-methyl-2-oxoglutarate (HMG) into 2 molecules of pyruvate. Also contains a secondary oxaloacetate (OAA) decarboxylase activity due to the common pyruvate enolate transition state formed following C-C bond cleavage in the retro-aldol and decarboxylation reactions.</text>
</comment>
<dbReference type="EMBL" id="SMRT01000002">
    <property type="protein sequence ID" value="TDF99882.1"/>
    <property type="molecule type" value="Genomic_DNA"/>
</dbReference>
<accession>A0A4R5KWH5</accession>